<accession>A0A6J6GZT3</accession>
<gene>
    <name evidence="2" type="ORF">UFOPK1493_04558</name>
</gene>
<sequence>MRTRHPGVRTAAVAVLVATALGTAACSGSTEIADVTVVAPSGPAVVSDPTPDASPSTTGDAAPPTPEPPSDSTEPTEPSPTTTATSGGPSTSSVDGLTGPAFSDALGVRVDTAPGVRTRGDTRRLLDAGLYVHLAWEADPDDPSVFTVQPDDIPILEAYANASLAYYRAATTTRTTEHPDFAKYFTDSGAKFEVSFQQARDGGFVLSLGTGVVLRPYIPADQRSATSAIVLDCYLQNQQFFLPSEGAPAPAELTTSPTIASMVLVDGQWKIESSASEPAACL</sequence>
<feature type="compositionally biased region" description="Low complexity" evidence="1">
    <location>
        <begin position="70"/>
        <end position="93"/>
    </location>
</feature>
<protein>
    <submittedName>
        <fullName evidence="2">Unannotated protein</fullName>
    </submittedName>
</protein>
<feature type="region of interest" description="Disordered" evidence="1">
    <location>
        <begin position="41"/>
        <end position="102"/>
    </location>
</feature>
<dbReference type="EMBL" id="CAEZSR010000383">
    <property type="protein sequence ID" value="CAB4604495.1"/>
    <property type="molecule type" value="Genomic_DNA"/>
</dbReference>
<dbReference type="PROSITE" id="PS51257">
    <property type="entry name" value="PROKAR_LIPOPROTEIN"/>
    <property type="match status" value="1"/>
</dbReference>
<evidence type="ECO:0000313" key="2">
    <source>
        <dbReference type="EMBL" id="CAB4604495.1"/>
    </source>
</evidence>
<evidence type="ECO:0000256" key="1">
    <source>
        <dbReference type="SAM" id="MobiDB-lite"/>
    </source>
</evidence>
<proteinExistence type="predicted"/>
<name>A0A6J6GZT3_9ZZZZ</name>
<reference evidence="2" key="1">
    <citation type="submission" date="2020-05" db="EMBL/GenBank/DDBJ databases">
        <authorList>
            <person name="Chiriac C."/>
            <person name="Salcher M."/>
            <person name="Ghai R."/>
            <person name="Kavagutti S V."/>
        </authorList>
    </citation>
    <scope>NUCLEOTIDE SEQUENCE</scope>
</reference>
<dbReference type="AlphaFoldDB" id="A0A6J6GZT3"/>
<organism evidence="2">
    <name type="scientific">freshwater metagenome</name>
    <dbReference type="NCBI Taxonomy" id="449393"/>
    <lineage>
        <taxon>unclassified sequences</taxon>
        <taxon>metagenomes</taxon>
        <taxon>ecological metagenomes</taxon>
    </lineage>
</organism>